<reference evidence="1 2" key="2">
    <citation type="journal article" date="2022" name="Mol. Ecol. Resour.">
        <title>The genomes of chicory, endive, great burdock and yacon provide insights into Asteraceae paleo-polyploidization history and plant inulin production.</title>
        <authorList>
            <person name="Fan W."/>
            <person name="Wang S."/>
            <person name="Wang H."/>
            <person name="Wang A."/>
            <person name="Jiang F."/>
            <person name="Liu H."/>
            <person name="Zhao H."/>
            <person name="Xu D."/>
            <person name="Zhang Y."/>
        </authorList>
    </citation>
    <scope>NUCLEOTIDE SEQUENCE [LARGE SCALE GENOMIC DNA]</scope>
    <source>
        <strain evidence="2">cv. Yunnan</strain>
        <tissue evidence="1">Leaves</tissue>
    </source>
</reference>
<accession>A0ACB9GSX4</accession>
<reference evidence="2" key="1">
    <citation type="journal article" date="2022" name="Mol. Ecol. Resour.">
        <title>The genomes of chicory, endive, great burdock and yacon provide insights into Asteraceae palaeo-polyploidization history and plant inulin production.</title>
        <authorList>
            <person name="Fan W."/>
            <person name="Wang S."/>
            <person name="Wang H."/>
            <person name="Wang A."/>
            <person name="Jiang F."/>
            <person name="Liu H."/>
            <person name="Zhao H."/>
            <person name="Xu D."/>
            <person name="Zhang Y."/>
        </authorList>
    </citation>
    <scope>NUCLEOTIDE SEQUENCE [LARGE SCALE GENOMIC DNA]</scope>
    <source>
        <strain evidence="2">cv. Yunnan</strain>
    </source>
</reference>
<evidence type="ECO:0000313" key="1">
    <source>
        <dbReference type="EMBL" id="KAI3786638.1"/>
    </source>
</evidence>
<protein>
    <submittedName>
        <fullName evidence="1">Uncharacterized protein</fullName>
    </submittedName>
</protein>
<sequence>MSKFEGVLVSDHWLQSQFTQFISYKNQNGEVTVTNLLAKLKPFSEMFKEKEIEDLLSKSGLDLRHEIDFEGFLRAYLNLHSQAAAKSGNSNNTSSFLKATTTTLLHTIDESEKESYVAHINSYLRDDPFMKQFLPIDPATNALFDLATDGVLLWNENHTLCLNSAKAIGCTVVNIGNQDLVEGRPHLVLGLISQIIKVGCLSDYPLIYIKDIHLMLFVILGLLDQLLADLNLRKTPQLVELVEDNNDVEELMGLAPEKVLLKWMNFHLKKAGYKKPVTNFSSDLKTSSSKVANTSSEHCDTLGKPTSNGLSTDNKKISFAEMMTDDEQMSRDERCFKPWINSLGISSYVNSLFEDVRNGWTLPEVLDKLMRFNMLPLLKNLRSRSSQGKEITDADILKWLNKKVKSTDRMSQMESFKDKSLSNGIFFLELLSAVEPRVVNWNLVTKGESEEEKKLNATYIISVARKLGCSIFLLPEDIMEVNQKMILMLTASIMYWSLLQSTDESESSPSSVAATPEASPAPSVNGDEVSEFCMAGEITNLSIDDADSDTTVSSIHENKDTF</sequence>
<dbReference type="EMBL" id="CM042030">
    <property type="protein sequence ID" value="KAI3786638.1"/>
    <property type="molecule type" value="Genomic_DNA"/>
</dbReference>
<keyword evidence="2" id="KW-1185">Reference proteome</keyword>
<name>A0ACB9GSX4_9ASTR</name>
<proteinExistence type="predicted"/>
<organism evidence="1 2">
    <name type="scientific">Smallanthus sonchifolius</name>
    <dbReference type="NCBI Taxonomy" id="185202"/>
    <lineage>
        <taxon>Eukaryota</taxon>
        <taxon>Viridiplantae</taxon>
        <taxon>Streptophyta</taxon>
        <taxon>Embryophyta</taxon>
        <taxon>Tracheophyta</taxon>
        <taxon>Spermatophyta</taxon>
        <taxon>Magnoliopsida</taxon>
        <taxon>eudicotyledons</taxon>
        <taxon>Gunneridae</taxon>
        <taxon>Pentapetalae</taxon>
        <taxon>asterids</taxon>
        <taxon>campanulids</taxon>
        <taxon>Asterales</taxon>
        <taxon>Asteraceae</taxon>
        <taxon>Asteroideae</taxon>
        <taxon>Heliantheae alliance</taxon>
        <taxon>Millerieae</taxon>
        <taxon>Smallanthus</taxon>
    </lineage>
</organism>
<gene>
    <name evidence="1" type="ORF">L1987_40468</name>
</gene>
<comment type="caution">
    <text evidence="1">The sequence shown here is derived from an EMBL/GenBank/DDBJ whole genome shotgun (WGS) entry which is preliminary data.</text>
</comment>
<dbReference type="Proteomes" id="UP001056120">
    <property type="component" value="Linkage Group LG13"/>
</dbReference>
<evidence type="ECO:0000313" key="2">
    <source>
        <dbReference type="Proteomes" id="UP001056120"/>
    </source>
</evidence>